<evidence type="ECO:0000256" key="2">
    <source>
        <dbReference type="ARBA" id="ARBA00011245"/>
    </source>
</evidence>
<keyword evidence="5" id="KW-0049">Antioxidant</keyword>
<dbReference type="Proteomes" id="UP001499852">
    <property type="component" value="Unassembled WGS sequence"/>
</dbReference>
<dbReference type="NCBIfam" id="NF006960">
    <property type="entry name" value="PRK09437.1"/>
    <property type="match status" value="1"/>
</dbReference>
<comment type="function">
    <text evidence="1">Thiol-specific peroxidase that catalyzes the reduction of hydrogen peroxide and organic hydroperoxides to water and alcohols, respectively. Plays a role in cell protection against oxidative stress by detoxifying peroxides and as sensor of hydrogen peroxide-mediated signaling events.</text>
</comment>
<comment type="catalytic activity">
    <reaction evidence="12">
        <text>a hydroperoxide + [thioredoxin]-dithiol = an alcohol + [thioredoxin]-disulfide + H2O</text>
        <dbReference type="Rhea" id="RHEA:62620"/>
        <dbReference type="Rhea" id="RHEA-COMP:10698"/>
        <dbReference type="Rhea" id="RHEA-COMP:10700"/>
        <dbReference type="ChEBI" id="CHEBI:15377"/>
        <dbReference type="ChEBI" id="CHEBI:29950"/>
        <dbReference type="ChEBI" id="CHEBI:30879"/>
        <dbReference type="ChEBI" id="CHEBI:35924"/>
        <dbReference type="ChEBI" id="CHEBI:50058"/>
        <dbReference type="EC" id="1.11.1.24"/>
    </reaction>
</comment>
<dbReference type="InterPro" id="IPR036249">
    <property type="entry name" value="Thioredoxin-like_sf"/>
</dbReference>
<name>A0ABP9PMY2_9BACT</name>
<evidence type="ECO:0000256" key="4">
    <source>
        <dbReference type="ARBA" id="ARBA00022559"/>
    </source>
</evidence>
<evidence type="ECO:0000256" key="9">
    <source>
        <dbReference type="ARBA" id="ARBA00032824"/>
    </source>
</evidence>
<evidence type="ECO:0000259" key="13">
    <source>
        <dbReference type="PROSITE" id="PS51352"/>
    </source>
</evidence>
<keyword evidence="15" id="KW-1185">Reference proteome</keyword>
<evidence type="ECO:0000313" key="14">
    <source>
        <dbReference type="EMBL" id="GAA5149271.1"/>
    </source>
</evidence>
<comment type="caution">
    <text evidence="14">The sequence shown here is derived from an EMBL/GenBank/DDBJ whole genome shotgun (WGS) entry which is preliminary data.</text>
</comment>
<sequence>MASILTPGSKAPAFHAAVVGGDYAPGAKVKLSDLKGETVVLYFYPKDDTPGCTKQACALRDGWADISTKAKVFGVSIDSVKSHEKFIQKHALPFPILSDEDQAIVNAYGVWVEKSMYGKKYMGTERTTFVIGPDGKIKAVFPKVKPEEHLAQVLAVL</sequence>
<keyword evidence="4 14" id="KW-0575">Peroxidase</keyword>
<dbReference type="RefSeq" id="WP_345738841.1">
    <property type="nucleotide sequence ID" value="NZ_BAABIA010000013.1"/>
</dbReference>
<dbReference type="InterPro" id="IPR000866">
    <property type="entry name" value="AhpC/TSA"/>
</dbReference>
<dbReference type="PROSITE" id="PS51352">
    <property type="entry name" value="THIOREDOXIN_2"/>
    <property type="match status" value="1"/>
</dbReference>
<protein>
    <recommendedName>
        <fullName evidence="3">thioredoxin-dependent peroxiredoxin</fullName>
        <ecNumber evidence="3">1.11.1.24</ecNumber>
    </recommendedName>
    <alternativeName>
        <fullName evidence="9">Thioredoxin peroxidase</fullName>
    </alternativeName>
    <alternativeName>
        <fullName evidence="11">Thioredoxin-dependent peroxiredoxin Bcp</fullName>
    </alternativeName>
</protein>
<gene>
    <name evidence="14" type="primary">bcp_2</name>
    <name evidence="14" type="ORF">GCM10023213_46720</name>
</gene>
<evidence type="ECO:0000256" key="3">
    <source>
        <dbReference type="ARBA" id="ARBA00013017"/>
    </source>
</evidence>
<dbReference type="PANTHER" id="PTHR42801">
    <property type="entry name" value="THIOREDOXIN-DEPENDENT PEROXIDE REDUCTASE"/>
    <property type="match status" value="1"/>
</dbReference>
<keyword evidence="7" id="KW-1015">Disulfide bond</keyword>
<organism evidence="14 15">
    <name type="scientific">Prosthecobacter algae</name>
    <dbReference type="NCBI Taxonomy" id="1144682"/>
    <lineage>
        <taxon>Bacteria</taxon>
        <taxon>Pseudomonadati</taxon>
        <taxon>Verrucomicrobiota</taxon>
        <taxon>Verrucomicrobiia</taxon>
        <taxon>Verrucomicrobiales</taxon>
        <taxon>Verrucomicrobiaceae</taxon>
        <taxon>Prosthecobacter</taxon>
    </lineage>
</organism>
<evidence type="ECO:0000256" key="6">
    <source>
        <dbReference type="ARBA" id="ARBA00023002"/>
    </source>
</evidence>
<evidence type="ECO:0000256" key="11">
    <source>
        <dbReference type="ARBA" id="ARBA00042639"/>
    </source>
</evidence>
<evidence type="ECO:0000313" key="15">
    <source>
        <dbReference type="Proteomes" id="UP001499852"/>
    </source>
</evidence>
<evidence type="ECO:0000256" key="7">
    <source>
        <dbReference type="ARBA" id="ARBA00023157"/>
    </source>
</evidence>
<dbReference type="EMBL" id="BAABIA010000013">
    <property type="protein sequence ID" value="GAA5149271.1"/>
    <property type="molecule type" value="Genomic_DNA"/>
</dbReference>
<evidence type="ECO:0000256" key="8">
    <source>
        <dbReference type="ARBA" id="ARBA00023284"/>
    </source>
</evidence>
<dbReference type="GO" id="GO:0004601">
    <property type="term" value="F:peroxidase activity"/>
    <property type="evidence" value="ECO:0007669"/>
    <property type="project" value="UniProtKB-KW"/>
</dbReference>
<dbReference type="Pfam" id="PF00578">
    <property type="entry name" value="AhpC-TSA"/>
    <property type="match status" value="1"/>
</dbReference>
<comment type="subunit">
    <text evidence="2">Monomer.</text>
</comment>
<evidence type="ECO:0000256" key="12">
    <source>
        <dbReference type="ARBA" id="ARBA00049091"/>
    </source>
</evidence>
<dbReference type="InterPro" id="IPR050924">
    <property type="entry name" value="Peroxiredoxin_BCP/PrxQ"/>
</dbReference>
<comment type="similarity">
    <text evidence="10">Belongs to the peroxiredoxin family. BCP/PrxQ subfamily.</text>
</comment>
<keyword evidence="8" id="KW-0676">Redox-active center</keyword>
<evidence type="ECO:0000256" key="5">
    <source>
        <dbReference type="ARBA" id="ARBA00022862"/>
    </source>
</evidence>
<accession>A0ABP9PMY2</accession>
<dbReference type="CDD" id="cd03017">
    <property type="entry name" value="PRX_BCP"/>
    <property type="match status" value="1"/>
</dbReference>
<dbReference type="EC" id="1.11.1.24" evidence="3"/>
<dbReference type="InterPro" id="IPR013766">
    <property type="entry name" value="Thioredoxin_domain"/>
</dbReference>
<evidence type="ECO:0000256" key="1">
    <source>
        <dbReference type="ARBA" id="ARBA00003330"/>
    </source>
</evidence>
<proteinExistence type="inferred from homology"/>
<dbReference type="PIRSF" id="PIRSF000239">
    <property type="entry name" value="AHPC"/>
    <property type="match status" value="1"/>
</dbReference>
<dbReference type="Gene3D" id="3.40.30.10">
    <property type="entry name" value="Glutaredoxin"/>
    <property type="match status" value="1"/>
</dbReference>
<reference evidence="15" key="1">
    <citation type="journal article" date="2019" name="Int. J. Syst. Evol. Microbiol.">
        <title>The Global Catalogue of Microorganisms (GCM) 10K type strain sequencing project: providing services to taxonomists for standard genome sequencing and annotation.</title>
        <authorList>
            <consortium name="The Broad Institute Genomics Platform"/>
            <consortium name="The Broad Institute Genome Sequencing Center for Infectious Disease"/>
            <person name="Wu L."/>
            <person name="Ma J."/>
        </authorList>
    </citation>
    <scope>NUCLEOTIDE SEQUENCE [LARGE SCALE GENOMIC DNA]</scope>
    <source>
        <strain evidence="15">JCM 18053</strain>
    </source>
</reference>
<feature type="domain" description="Thioredoxin" evidence="13">
    <location>
        <begin position="5"/>
        <end position="157"/>
    </location>
</feature>
<dbReference type="SUPFAM" id="SSF52833">
    <property type="entry name" value="Thioredoxin-like"/>
    <property type="match status" value="1"/>
</dbReference>
<dbReference type="PANTHER" id="PTHR42801:SF4">
    <property type="entry name" value="AHPC_TSA FAMILY PROTEIN"/>
    <property type="match status" value="1"/>
</dbReference>
<evidence type="ECO:0000256" key="10">
    <source>
        <dbReference type="ARBA" id="ARBA00038489"/>
    </source>
</evidence>
<keyword evidence="6" id="KW-0560">Oxidoreductase</keyword>
<dbReference type="InterPro" id="IPR024706">
    <property type="entry name" value="Peroxiredoxin_AhpC-typ"/>
</dbReference>